<organism evidence="3 4">
    <name type="scientific">Fusarium sarcochroum</name>
    <dbReference type="NCBI Taxonomy" id="1208366"/>
    <lineage>
        <taxon>Eukaryota</taxon>
        <taxon>Fungi</taxon>
        <taxon>Dikarya</taxon>
        <taxon>Ascomycota</taxon>
        <taxon>Pezizomycotina</taxon>
        <taxon>Sordariomycetes</taxon>
        <taxon>Hypocreomycetidae</taxon>
        <taxon>Hypocreales</taxon>
        <taxon>Nectriaceae</taxon>
        <taxon>Fusarium</taxon>
        <taxon>Fusarium lateritium species complex</taxon>
    </lineage>
</organism>
<dbReference type="EMBL" id="JABEXW010000186">
    <property type="protein sequence ID" value="KAF4968835.1"/>
    <property type="molecule type" value="Genomic_DNA"/>
</dbReference>
<feature type="compositionally biased region" description="Polar residues" evidence="1">
    <location>
        <begin position="87"/>
        <end position="115"/>
    </location>
</feature>
<gene>
    <name evidence="3" type="ORF">FSARC_3864</name>
</gene>
<evidence type="ECO:0000313" key="3">
    <source>
        <dbReference type="EMBL" id="KAF4968835.1"/>
    </source>
</evidence>
<keyword evidence="4" id="KW-1185">Reference proteome</keyword>
<evidence type="ECO:0000256" key="1">
    <source>
        <dbReference type="SAM" id="MobiDB-lite"/>
    </source>
</evidence>
<sequence length="233" mass="26402">MSSPASPEQPAYMRPLPFRRAGYVYRLPFFSQRHRNHHPKSFDFSTISNYRNIVSPVSSISSSNSHMLMDFGSLPAQEQKQPDSALVTPQDQPESTLASSPEQSQSPSIHHEASATTTLTQPEFSPFLHTVYTSRSPIWHHLPFTGVWQSPGGHNYIVHFRHEDWEPDSGRLESGILSYPEDTVVESVHSELVGDRFVVIVVLAFLVACIWYVILVFMTLDRMIFQDLNGRAC</sequence>
<evidence type="ECO:0000313" key="4">
    <source>
        <dbReference type="Proteomes" id="UP000622797"/>
    </source>
</evidence>
<feature type="region of interest" description="Disordered" evidence="1">
    <location>
        <begin position="76"/>
        <end position="115"/>
    </location>
</feature>
<name>A0A8H4U2T2_9HYPO</name>
<dbReference type="Proteomes" id="UP000622797">
    <property type="component" value="Unassembled WGS sequence"/>
</dbReference>
<protein>
    <submittedName>
        <fullName evidence="3">Uncharacterized protein</fullName>
    </submittedName>
</protein>
<keyword evidence="2" id="KW-0812">Transmembrane</keyword>
<keyword evidence="2" id="KW-0472">Membrane</keyword>
<dbReference type="OrthoDB" id="5040980at2759"/>
<reference evidence="3" key="2">
    <citation type="submission" date="2020-05" db="EMBL/GenBank/DDBJ databases">
        <authorList>
            <person name="Kim H.-S."/>
            <person name="Proctor R.H."/>
            <person name="Brown D.W."/>
        </authorList>
    </citation>
    <scope>NUCLEOTIDE SEQUENCE</scope>
    <source>
        <strain evidence="3">NRRL 20472</strain>
    </source>
</reference>
<dbReference type="AlphaFoldDB" id="A0A8H4U2T2"/>
<evidence type="ECO:0000256" key="2">
    <source>
        <dbReference type="SAM" id="Phobius"/>
    </source>
</evidence>
<proteinExistence type="predicted"/>
<comment type="caution">
    <text evidence="3">The sequence shown here is derived from an EMBL/GenBank/DDBJ whole genome shotgun (WGS) entry which is preliminary data.</text>
</comment>
<feature type="transmembrane region" description="Helical" evidence="2">
    <location>
        <begin position="197"/>
        <end position="220"/>
    </location>
</feature>
<reference evidence="3" key="1">
    <citation type="journal article" date="2020" name="BMC Genomics">
        <title>Correction to: Identification and distribution of gene clusters required for synthesis of sphingolipid metabolism inhibitors in diverse species of the filamentous fungus Fusarium.</title>
        <authorList>
            <person name="Kim H.S."/>
            <person name="Lohmar J.M."/>
            <person name="Busman M."/>
            <person name="Brown D.W."/>
            <person name="Naumann T.A."/>
            <person name="Divon H.H."/>
            <person name="Lysoe E."/>
            <person name="Uhlig S."/>
            <person name="Proctor R.H."/>
        </authorList>
    </citation>
    <scope>NUCLEOTIDE SEQUENCE</scope>
    <source>
        <strain evidence="3">NRRL 20472</strain>
    </source>
</reference>
<accession>A0A8H4U2T2</accession>
<keyword evidence="2" id="KW-1133">Transmembrane helix</keyword>